<evidence type="ECO:0000256" key="3">
    <source>
        <dbReference type="ARBA" id="ARBA00022741"/>
    </source>
</evidence>
<dbReference type="Proteomes" id="UP001341840">
    <property type="component" value="Unassembled WGS sequence"/>
</dbReference>
<dbReference type="Gene3D" id="1.20.5.4130">
    <property type="match status" value="1"/>
</dbReference>
<comment type="caution">
    <text evidence="10">The sequence shown here is derived from an EMBL/GenBank/DDBJ whole genome shotgun (WGS) entry which is preliminary data.</text>
</comment>
<evidence type="ECO:0000259" key="8">
    <source>
        <dbReference type="Pfam" id="PF23559"/>
    </source>
</evidence>
<dbReference type="Pfam" id="PF23559">
    <property type="entry name" value="WHD_DRP"/>
    <property type="match status" value="1"/>
</dbReference>
<dbReference type="InterPro" id="IPR056789">
    <property type="entry name" value="LRR_R13L1-DRL21"/>
</dbReference>
<feature type="domain" description="NB-ARC" evidence="6">
    <location>
        <begin position="168"/>
        <end position="297"/>
    </location>
</feature>
<evidence type="ECO:0000256" key="2">
    <source>
        <dbReference type="ARBA" id="ARBA00022737"/>
    </source>
</evidence>
<evidence type="ECO:0008006" key="12">
    <source>
        <dbReference type="Google" id="ProtNLM"/>
    </source>
</evidence>
<accession>A0ABU6XQ66</accession>
<organism evidence="10 11">
    <name type="scientific">Stylosanthes scabra</name>
    <dbReference type="NCBI Taxonomy" id="79078"/>
    <lineage>
        <taxon>Eukaryota</taxon>
        <taxon>Viridiplantae</taxon>
        <taxon>Streptophyta</taxon>
        <taxon>Embryophyta</taxon>
        <taxon>Tracheophyta</taxon>
        <taxon>Spermatophyta</taxon>
        <taxon>Magnoliopsida</taxon>
        <taxon>eudicotyledons</taxon>
        <taxon>Gunneridae</taxon>
        <taxon>Pentapetalae</taxon>
        <taxon>rosids</taxon>
        <taxon>fabids</taxon>
        <taxon>Fabales</taxon>
        <taxon>Fabaceae</taxon>
        <taxon>Papilionoideae</taxon>
        <taxon>50 kb inversion clade</taxon>
        <taxon>dalbergioids sensu lato</taxon>
        <taxon>Dalbergieae</taxon>
        <taxon>Pterocarpus clade</taxon>
        <taxon>Stylosanthes</taxon>
    </lineage>
</organism>
<evidence type="ECO:0000259" key="7">
    <source>
        <dbReference type="Pfam" id="PF18052"/>
    </source>
</evidence>
<evidence type="ECO:0000256" key="1">
    <source>
        <dbReference type="ARBA" id="ARBA00022614"/>
    </source>
</evidence>
<protein>
    <recommendedName>
        <fullName evidence="12">Disease resistance RPP13-like protein 1</fullName>
    </recommendedName>
</protein>
<reference evidence="10 11" key="1">
    <citation type="journal article" date="2023" name="Plants (Basel)">
        <title>Bridging the Gap: Combining Genomics and Transcriptomics Approaches to Understand Stylosanthes scabra, an Orphan Legume from the Brazilian Caatinga.</title>
        <authorList>
            <person name="Ferreira-Neto J.R.C."/>
            <person name="da Silva M.D."/>
            <person name="Binneck E."/>
            <person name="de Melo N.F."/>
            <person name="da Silva R.H."/>
            <person name="de Melo A.L.T.M."/>
            <person name="Pandolfi V."/>
            <person name="Bustamante F.O."/>
            <person name="Brasileiro-Vidal A.C."/>
            <person name="Benko-Iseppon A.M."/>
        </authorList>
    </citation>
    <scope>NUCLEOTIDE SEQUENCE [LARGE SCALE GENOMIC DNA]</scope>
    <source>
        <tissue evidence="10">Leaves</tissue>
    </source>
</reference>
<dbReference type="InterPro" id="IPR058922">
    <property type="entry name" value="WHD_DRP"/>
</dbReference>
<feature type="domain" description="R13L1/DRL21-like LRR repeat region" evidence="9">
    <location>
        <begin position="524"/>
        <end position="661"/>
    </location>
</feature>
<dbReference type="Pfam" id="PF00931">
    <property type="entry name" value="NB-ARC"/>
    <property type="match status" value="1"/>
</dbReference>
<gene>
    <name evidence="10" type="ORF">PIB30_076293</name>
</gene>
<dbReference type="PANTHER" id="PTHR36766">
    <property type="entry name" value="PLANT BROAD-SPECTRUM MILDEW RESISTANCE PROTEIN RPW8"/>
    <property type="match status" value="1"/>
</dbReference>
<dbReference type="SUPFAM" id="SSF52540">
    <property type="entry name" value="P-loop containing nucleoside triphosphate hydrolases"/>
    <property type="match status" value="1"/>
</dbReference>
<keyword evidence="11" id="KW-1185">Reference proteome</keyword>
<proteinExistence type="predicted"/>
<dbReference type="EMBL" id="JASCZI010212444">
    <property type="protein sequence ID" value="MED6199480.1"/>
    <property type="molecule type" value="Genomic_DNA"/>
</dbReference>
<keyword evidence="2" id="KW-0677">Repeat</keyword>
<dbReference type="Gene3D" id="1.10.10.10">
    <property type="entry name" value="Winged helix-like DNA-binding domain superfamily/Winged helix DNA-binding domain"/>
    <property type="match status" value="1"/>
</dbReference>
<feature type="domain" description="Disease resistance protein winged helix" evidence="8">
    <location>
        <begin position="358"/>
        <end position="425"/>
    </location>
</feature>
<evidence type="ECO:0000256" key="5">
    <source>
        <dbReference type="ARBA" id="ARBA00022840"/>
    </source>
</evidence>
<dbReference type="InterPro" id="IPR036388">
    <property type="entry name" value="WH-like_DNA-bd_sf"/>
</dbReference>
<evidence type="ECO:0000256" key="4">
    <source>
        <dbReference type="ARBA" id="ARBA00022821"/>
    </source>
</evidence>
<dbReference type="Gene3D" id="3.80.10.10">
    <property type="entry name" value="Ribonuclease Inhibitor"/>
    <property type="match status" value="1"/>
</dbReference>
<dbReference type="InterPro" id="IPR027417">
    <property type="entry name" value="P-loop_NTPase"/>
</dbReference>
<dbReference type="SUPFAM" id="SSF52058">
    <property type="entry name" value="L domain-like"/>
    <property type="match status" value="1"/>
</dbReference>
<dbReference type="InterPro" id="IPR041118">
    <property type="entry name" value="Rx_N"/>
</dbReference>
<dbReference type="InterPro" id="IPR032675">
    <property type="entry name" value="LRR_dom_sf"/>
</dbReference>
<evidence type="ECO:0000259" key="9">
    <source>
        <dbReference type="Pfam" id="PF25019"/>
    </source>
</evidence>
<keyword evidence="4" id="KW-0611">Plant defense</keyword>
<dbReference type="Pfam" id="PF18052">
    <property type="entry name" value="Rx_N"/>
    <property type="match status" value="1"/>
</dbReference>
<dbReference type="InterPro" id="IPR002182">
    <property type="entry name" value="NB-ARC"/>
</dbReference>
<evidence type="ECO:0000259" key="6">
    <source>
        <dbReference type="Pfam" id="PF00931"/>
    </source>
</evidence>
<dbReference type="Pfam" id="PF25019">
    <property type="entry name" value="LRR_R13L1-DRL21"/>
    <property type="match status" value="1"/>
</dbReference>
<dbReference type="PRINTS" id="PR00364">
    <property type="entry name" value="DISEASERSIST"/>
</dbReference>
<evidence type="ECO:0000313" key="10">
    <source>
        <dbReference type="EMBL" id="MED6199480.1"/>
    </source>
</evidence>
<keyword evidence="5" id="KW-0067">ATP-binding</keyword>
<name>A0ABU6XQ66_9FABA</name>
<sequence length="808" mass="91808">MAAKFDGGAYLSSFLDVVLENLSSILEEDDSCLERNKLLERLQNYLYEVEPVLDDAELKQFTNKRVKKWLVDLQDALYSADDYLDELSTNAAIDATQKGPGSSSSDSWSRVVDSYIKDTRNLEHIVRRLEAVVARKDSLRLKEGAKVDMSWRIPSTSLVLSSDIFGRDKDKEKVIKLLLDDTRDAESPVAVIPIWGMGGVGKTTLAQLVYSDAKVVKKFNTRAWVCVAEYFDPVGLTRTILQKISPASSLNKDDFDSLQTRLKEALTGKTFSLVLDDVWHDQKDTWEHLLKPFQYGNHGIQGLGGLLRGNSDVKSWNRILKIETWEFSDDMIKVVPALRISYYYLPSCLKKCFVYCSLFPKDYEFDKGDLILLRMAENFLQPVEKKTPEEVGDEYFDELVARSFFQPHSTREKIFVMHDLVHDLAMIFAREFCSRAEEHEKAIDIETNIVTLPESLGSLYNLQTLKLYGCFELKMLPVSMQDLVNLRHHIRETELNKMPIGMSKLKSLQFLSDYVVGKNEGNKIKELGALANLQQSICISNLENVVSNNEASEERMSDKDGIDLLELYWSWNKDENIVDFQIENDILDKLQPHSNLKHLEIWGYKGITFPDWLGRSSHHNITKVTLGYCRNCRTLPSLGQKWHSLEFNTFPRLRELSMRDCPMLRGDLPNHLPSLQSLQIWNCEQLSCSLPIAPAVTELNIVGDNKVTSEELSPLLRSLVIVGKHLVESAVEAIKQAQLSCLTCLSISHCSSHILFPVSAIPPITRQVPDSELQKIGIPNGWPTSLAAGIINRWSVLWCQALFHVSVI</sequence>
<dbReference type="Gene3D" id="3.40.50.300">
    <property type="entry name" value="P-loop containing nucleotide triphosphate hydrolases"/>
    <property type="match status" value="1"/>
</dbReference>
<dbReference type="PANTHER" id="PTHR36766:SF51">
    <property type="entry name" value="DISEASE RESISTANCE RPP13-LIKE PROTEIN 1"/>
    <property type="match status" value="1"/>
</dbReference>
<keyword evidence="3" id="KW-0547">Nucleotide-binding</keyword>
<feature type="domain" description="Disease resistance N-terminal" evidence="7">
    <location>
        <begin position="14"/>
        <end position="95"/>
    </location>
</feature>
<keyword evidence="1" id="KW-0433">Leucine-rich repeat</keyword>
<evidence type="ECO:0000313" key="11">
    <source>
        <dbReference type="Proteomes" id="UP001341840"/>
    </source>
</evidence>